<dbReference type="SUPFAM" id="SSF52025">
    <property type="entry name" value="PA domain"/>
    <property type="match status" value="1"/>
</dbReference>
<organism evidence="10 11">
    <name type="scientific">Paenibacillus gansuensis</name>
    <dbReference type="NCBI Taxonomy" id="306542"/>
    <lineage>
        <taxon>Bacteria</taxon>
        <taxon>Bacillati</taxon>
        <taxon>Bacillota</taxon>
        <taxon>Bacilli</taxon>
        <taxon>Bacillales</taxon>
        <taxon>Paenibacillaceae</taxon>
        <taxon>Paenibacillus</taxon>
    </lineage>
</organism>
<sequence length="1387" mass="152045">MKKGRFNQIIVKTIAASFLLTSMIPYQVFAEQRQLPAPSKIQVGQPVISPEINLRSYELTNVIVEFKQDPARVQVAKQAGKGKRVALSSASEKAENDHETFKKHLQKMKEGKKPSAFGSQEKKEATITREYRSAFNGVAMSLPGTEIERLVESGVVKRIWKDNIVKLDPMEAAITSAPKPQVQQQTAENAIPLEGIDSLHNQGIKGKGIKVGVLDTGIDYNHPDLKEVYRGGWDFIDNDADPMETTYQDWVNQGKPGGGTYYTSHGTHVSGTIAGQGANSVESPALGVAPEVDLYAYRVLGPYGSGPESGIIAGIDKAVEDGMDVINLSLGAMYNHPLAPESIAINNATLAGVTCLVAAGNAGPKEKTLSVPGTAALGITVGASNFSMVIPTISASVYSSVYKPFPELKLLAKNFTDNLNDLTGQTFPIEFAGLGMSTDFEGKDFTGKVALMQRGENGLDEKIANAYAAGAKAVLIYNNVDGEIPHYTGQGPKFVPSFKVTKADGEFLLSLEQPKITFGAVSSIVTSGNELADFSGRGPVNTNYDIKPDLVGPGVAVYSSYPEFVNSPEDGVDYSTAYARISGTSMATPHLAGVAALILQHNPDYTPFDVKAALMNTADDLKGEYSVYEVGAGEVDVTEAVFARTSIQVMDKTNHIVNDQIVEIEDRTGSIFFGNYSKREKNAATVDSRKLVIENNSKDNKQYNITVEYLPAKPGLPNGAEQGIAVSLPDSVRVAANQSLEVTADLKIPASAALGRYEGYIHIEQAGEKYQIPFAFRVVQPGIDYIQLSNQAIMTRLPEVNHPFLESPAKVLFFKLNSPMKTIDVLITDKDGRALGRTSPQSINALDAPLDEEINIFPVGGWMYPFIGDPANSRVSPIAEELPEGGYRIKMIATDADGRTYSKEQAFVVDNTVPELQFLDKAPGVYEVSDDMYTTEEIDGKSYRALWVHANLHDKALDYLAASNITQSFNHLYYYQNQNVFPDGEFPIGPTGDTKFGITPEDIKDQPVTLALFPVDMATNGRLVRDFRHYGFIQAGSDYVVPQYDKKKVYLGDNITMTLSLNNVQKLISGNYTVDYYKHFEFADVQVNPAFQAMAAKKELKVKLDKAIVSEHEWNTNIKQVKVGASITGNDFHGLDGDFAFLDVTFKLADDKYYNQKDTMNIEQNIEEFVYMKDGETEPTIAPVFNQINGFQIIPKRSIAASVTWGEAFLDENGWLDSNRDYTQIGSKVYAKAADGKTYKGMIDPGGTFYIYDLPVSTKAYDIIVEIPGHLKSKLTVHLSRLEDGELIGTDPWLPAEQPINYAGDVNGDQMIDIEDLKLLVKAYGKPSKKEDLNQDEIVDEKDVRLVEKNFLRVDPDLHGKFKPKATDGNKGLADYMRELGLQPRNS</sequence>
<keyword evidence="7 8" id="KW-0720">Serine protease</keyword>
<dbReference type="SUPFAM" id="SSF52743">
    <property type="entry name" value="Subtilisin-like"/>
    <property type="match status" value="1"/>
</dbReference>
<evidence type="ECO:0000256" key="8">
    <source>
        <dbReference type="PROSITE-ProRule" id="PRU01240"/>
    </source>
</evidence>
<keyword evidence="11" id="KW-1185">Reference proteome</keyword>
<dbReference type="PROSITE" id="PS00137">
    <property type="entry name" value="SUBTILASE_HIS"/>
    <property type="match status" value="1"/>
</dbReference>
<evidence type="ECO:0000259" key="9">
    <source>
        <dbReference type="PROSITE" id="PS51766"/>
    </source>
</evidence>
<dbReference type="SUPFAM" id="SSF63446">
    <property type="entry name" value="Type I dockerin domain"/>
    <property type="match status" value="1"/>
</dbReference>
<dbReference type="EMBL" id="JBHUME010000007">
    <property type="protein sequence ID" value="MFD2612410.1"/>
    <property type="molecule type" value="Genomic_DNA"/>
</dbReference>
<evidence type="ECO:0000256" key="7">
    <source>
        <dbReference type="ARBA" id="ARBA00022825"/>
    </source>
</evidence>
<feature type="active site" description="Charge relay system" evidence="8">
    <location>
        <position position="585"/>
    </location>
</feature>
<dbReference type="Pfam" id="PF02225">
    <property type="entry name" value="PA"/>
    <property type="match status" value="1"/>
</dbReference>
<dbReference type="InterPro" id="IPR046450">
    <property type="entry name" value="PA_dom_sf"/>
</dbReference>
<dbReference type="Pfam" id="PF00082">
    <property type="entry name" value="Peptidase_S8"/>
    <property type="match status" value="1"/>
</dbReference>
<dbReference type="InterPro" id="IPR050131">
    <property type="entry name" value="Peptidase_S8_subtilisin-like"/>
</dbReference>
<evidence type="ECO:0000256" key="6">
    <source>
        <dbReference type="ARBA" id="ARBA00022801"/>
    </source>
</evidence>
<feature type="active site" description="Charge relay system" evidence="8">
    <location>
        <position position="265"/>
    </location>
</feature>
<evidence type="ECO:0000256" key="5">
    <source>
        <dbReference type="ARBA" id="ARBA00022729"/>
    </source>
</evidence>
<dbReference type="InterPro" id="IPR034213">
    <property type="entry name" value="S8_Vpr-like"/>
</dbReference>
<gene>
    <name evidence="10" type="ORF">ACFSUF_08255</name>
</gene>
<evidence type="ECO:0000256" key="2">
    <source>
        <dbReference type="ARBA" id="ARBA00022512"/>
    </source>
</evidence>
<evidence type="ECO:0000313" key="10">
    <source>
        <dbReference type="EMBL" id="MFD2612410.1"/>
    </source>
</evidence>
<dbReference type="InterPro" id="IPR018247">
    <property type="entry name" value="EF_Hand_1_Ca_BS"/>
</dbReference>
<keyword evidence="6 8" id="KW-0378">Hydrolase</keyword>
<dbReference type="Gene3D" id="2.60.40.4130">
    <property type="match status" value="1"/>
</dbReference>
<dbReference type="PROSITE" id="PS51766">
    <property type="entry name" value="DOCKERIN"/>
    <property type="match status" value="1"/>
</dbReference>
<feature type="active site" description="Charge relay system" evidence="8">
    <location>
        <position position="215"/>
    </location>
</feature>
<dbReference type="InterPro" id="IPR010259">
    <property type="entry name" value="S8pro/Inhibitor_I9"/>
</dbReference>
<name>A0ABW5PD71_9BACL</name>
<dbReference type="CDD" id="cd07474">
    <property type="entry name" value="Peptidases_S8_subtilisin_Vpr-like"/>
    <property type="match status" value="1"/>
</dbReference>
<dbReference type="Proteomes" id="UP001597541">
    <property type="component" value="Unassembled WGS sequence"/>
</dbReference>
<dbReference type="Pfam" id="PF05922">
    <property type="entry name" value="Inhibitor_I9"/>
    <property type="match status" value="1"/>
</dbReference>
<feature type="domain" description="Dockerin" evidence="9">
    <location>
        <begin position="1299"/>
        <end position="1360"/>
    </location>
</feature>
<evidence type="ECO:0000256" key="1">
    <source>
        <dbReference type="ARBA" id="ARBA00011073"/>
    </source>
</evidence>
<dbReference type="InterPro" id="IPR015500">
    <property type="entry name" value="Peptidase_S8_subtilisin-rel"/>
</dbReference>
<dbReference type="PANTHER" id="PTHR43806:SF65">
    <property type="entry name" value="SERINE PROTEASE APRX"/>
    <property type="match status" value="1"/>
</dbReference>
<comment type="similarity">
    <text evidence="1 8">Belongs to the peptidase S8 family.</text>
</comment>
<dbReference type="PROSITE" id="PS00018">
    <property type="entry name" value="EF_HAND_1"/>
    <property type="match status" value="1"/>
</dbReference>
<dbReference type="RefSeq" id="WP_377601949.1">
    <property type="nucleotide sequence ID" value="NZ_JBHUME010000007.1"/>
</dbReference>
<dbReference type="InterPro" id="IPR000209">
    <property type="entry name" value="Peptidase_S8/S53_dom"/>
</dbReference>
<evidence type="ECO:0000313" key="11">
    <source>
        <dbReference type="Proteomes" id="UP001597541"/>
    </source>
</evidence>
<keyword evidence="4 8" id="KW-0645">Protease</keyword>
<evidence type="ECO:0000256" key="4">
    <source>
        <dbReference type="ARBA" id="ARBA00022670"/>
    </source>
</evidence>
<dbReference type="InterPro" id="IPR023827">
    <property type="entry name" value="Peptidase_S8_Asp-AS"/>
</dbReference>
<dbReference type="InterPro" id="IPR016134">
    <property type="entry name" value="Dockerin_dom"/>
</dbReference>
<protein>
    <submittedName>
        <fullName evidence="10">S8 family serine peptidase</fullName>
    </submittedName>
</protein>
<dbReference type="InterPro" id="IPR003137">
    <property type="entry name" value="PA_domain"/>
</dbReference>
<keyword evidence="3" id="KW-0964">Secreted</keyword>
<dbReference type="InterPro" id="IPR022398">
    <property type="entry name" value="Peptidase_S8_His-AS"/>
</dbReference>
<dbReference type="InterPro" id="IPR036439">
    <property type="entry name" value="Dockerin_dom_sf"/>
</dbReference>
<dbReference type="Gene3D" id="3.50.30.30">
    <property type="match status" value="1"/>
</dbReference>
<dbReference type="PROSITE" id="PS51892">
    <property type="entry name" value="SUBTILASE"/>
    <property type="match status" value="1"/>
</dbReference>
<dbReference type="PROSITE" id="PS00136">
    <property type="entry name" value="SUBTILASE_ASP"/>
    <property type="match status" value="1"/>
</dbReference>
<keyword evidence="2" id="KW-0134">Cell wall</keyword>
<dbReference type="PANTHER" id="PTHR43806">
    <property type="entry name" value="PEPTIDASE S8"/>
    <property type="match status" value="1"/>
</dbReference>
<dbReference type="CDD" id="cd02133">
    <property type="entry name" value="PA_C5a_like"/>
    <property type="match status" value="1"/>
</dbReference>
<evidence type="ECO:0000256" key="3">
    <source>
        <dbReference type="ARBA" id="ARBA00022525"/>
    </source>
</evidence>
<keyword evidence="5" id="KW-0732">Signal</keyword>
<dbReference type="PRINTS" id="PR00723">
    <property type="entry name" value="SUBTILISIN"/>
</dbReference>
<dbReference type="Gene3D" id="3.40.50.200">
    <property type="entry name" value="Peptidase S8/S53 domain"/>
    <property type="match status" value="2"/>
</dbReference>
<dbReference type="InterPro" id="IPR036852">
    <property type="entry name" value="Peptidase_S8/S53_dom_sf"/>
</dbReference>
<comment type="caution">
    <text evidence="10">The sequence shown here is derived from an EMBL/GenBank/DDBJ whole genome shotgun (WGS) entry which is preliminary data.</text>
</comment>
<reference evidence="11" key="1">
    <citation type="journal article" date="2019" name="Int. J. Syst. Evol. Microbiol.">
        <title>The Global Catalogue of Microorganisms (GCM) 10K type strain sequencing project: providing services to taxonomists for standard genome sequencing and annotation.</title>
        <authorList>
            <consortium name="The Broad Institute Genomics Platform"/>
            <consortium name="The Broad Institute Genome Sequencing Center for Infectious Disease"/>
            <person name="Wu L."/>
            <person name="Ma J."/>
        </authorList>
    </citation>
    <scope>NUCLEOTIDE SEQUENCE [LARGE SCALE GENOMIC DNA]</scope>
    <source>
        <strain evidence="11">KCTC 3950</strain>
    </source>
</reference>
<dbReference type="CDD" id="cd14254">
    <property type="entry name" value="Dockerin_II"/>
    <property type="match status" value="1"/>
</dbReference>
<proteinExistence type="inferred from homology"/>
<accession>A0ABW5PD71</accession>